<dbReference type="AlphaFoldDB" id="A0A4V3WUU6"/>
<evidence type="ECO:0000313" key="3">
    <source>
        <dbReference type="EMBL" id="THG37277.1"/>
    </source>
</evidence>
<dbReference type="Pfam" id="PF04977">
    <property type="entry name" value="DivIC"/>
    <property type="match status" value="1"/>
</dbReference>
<keyword evidence="2" id="KW-0472">Membrane</keyword>
<organism evidence="3 4">
    <name type="scientific">Adlercreutzia caecimuris</name>
    <dbReference type="NCBI Taxonomy" id="671266"/>
    <lineage>
        <taxon>Bacteria</taxon>
        <taxon>Bacillati</taxon>
        <taxon>Actinomycetota</taxon>
        <taxon>Coriobacteriia</taxon>
        <taxon>Eggerthellales</taxon>
        <taxon>Eggerthellaceae</taxon>
        <taxon>Adlercreutzia</taxon>
    </lineage>
</organism>
<sequence length="359" mass="39486">MGGLRQGPRRVATDGRAFSSDRFRLTDRTRNELRQRKEFPPVPRQANIVSFDAARRAASGTRAPRAGGGRILIGGDQSAIVSDKGAGAASATALRPAPSWYTASSRERSRDDESPFASERSGRIHRFSDDAAADDNDARLEEAMAQRERGPLGRLRADSAKRRRERTKERADRAYFRQYEAGKGSEPTGGPRAAVYKGEMGSTHKRSSRMQQQATTAPSSRRGRRGRAADGTPFYGRAWFMGLAATVLCLVFGVVTLYGPAQQLYVDIREKDRLAAEYAAVVERNEHIDSQVQALETDEGIEDMARTQLGWVRKGEHAVSVSGLDPKDPAEFRGNIVSEDIPLPDTWYSGILDPLFGVS</sequence>
<dbReference type="EMBL" id="SSTJ01000006">
    <property type="protein sequence ID" value="THG37277.1"/>
    <property type="molecule type" value="Genomic_DNA"/>
</dbReference>
<feature type="compositionally biased region" description="Basic and acidic residues" evidence="1">
    <location>
        <begin position="136"/>
        <end position="175"/>
    </location>
</feature>
<accession>A0A4V3WUU6</accession>
<feature type="region of interest" description="Disordered" evidence="1">
    <location>
        <begin position="1"/>
        <end position="41"/>
    </location>
</feature>
<feature type="compositionally biased region" description="Polar residues" evidence="1">
    <location>
        <begin position="209"/>
        <end position="218"/>
    </location>
</feature>
<evidence type="ECO:0000256" key="1">
    <source>
        <dbReference type="SAM" id="MobiDB-lite"/>
    </source>
</evidence>
<evidence type="ECO:0000313" key="4">
    <source>
        <dbReference type="Proteomes" id="UP000308978"/>
    </source>
</evidence>
<feature type="compositionally biased region" description="Basic and acidic residues" evidence="1">
    <location>
        <begin position="120"/>
        <end position="129"/>
    </location>
</feature>
<protein>
    <submittedName>
        <fullName evidence="3">Septum formation initiator family protein</fullName>
    </submittedName>
</protein>
<name>A0A4V3WUU6_9ACTN</name>
<dbReference type="InterPro" id="IPR007060">
    <property type="entry name" value="FtsL/DivIC"/>
</dbReference>
<proteinExistence type="predicted"/>
<evidence type="ECO:0000256" key="2">
    <source>
        <dbReference type="SAM" id="Phobius"/>
    </source>
</evidence>
<dbReference type="Proteomes" id="UP000308978">
    <property type="component" value="Unassembled WGS sequence"/>
</dbReference>
<gene>
    <name evidence="3" type="ORF">E5986_05795</name>
</gene>
<feature type="region of interest" description="Disordered" evidence="1">
    <location>
        <begin position="83"/>
        <end position="228"/>
    </location>
</feature>
<reference evidence="3 4" key="1">
    <citation type="submission" date="2019-04" db="EMBL/GenBank/DDBJ databases">
        <title>Microbes associate with the intestines of laboratory mice.</title>
        <authorList>
            <person name="Navarre W."/>
            <person name="Wong E."/>
            <person name="Huang K.C."/>
            <person name="Tropini C."/>
            <person name="Ng K."/>
            <person name="Yu B."/>
        </authorList>
    </citation>
    <scope>NUCLEOTIDE SEQUENCE [LARGE SCALE GENOMIC DNA]</scope>
    <source>
        <strain evidence="3 4">NM80_B27</strain>
    </source>
</reference>
<keyword evidence="2" id="KW-0812">Transmembrane</keyword>
<comment type="caution">
    <text evidence="3">The sequence shown here is derived from an EMBL/GenBank/DDBJ whole genome shotgun (WGS) entry which is preliminary data.</text>
</comment>
<feature type="compositionally biased region" description="Basic and acidic residues" evidence="1">
    <location>
        <begin position="19"/>
        <end position="39"/>
    </location>
</feature>
<keyword evidence="2" id="KW-1133">Transmembrane helix</keyword>
<feature type="transmembrane region" description="Helical" evidence="2">
    <location>
        <begin position="234"/>
        <end position="259"/>
    </location>
</feature>